<sequence>MVIGLGLTLGGQSITAKAGFFDPPIQQALETAPQGVPVNDYFSLGKISNNSAVLADTPFGKGQAVQLTDKVSQLGTVWTNDSSEMSLNSDATASMWMNFGNRNSSSGDGMAFVLQNDTRNLSASSTDNAGTPLGGETLGVWGSDKDKTKSQASDVASSAIKNSWALEFDTYPNKTTGNGAPGVSSSFDDDPNLAAPYAHIASGFPSSSATYTMHSAQGGYYATMNHIQPIYKSSAGWMVDGAWHHVTLKWNATDQTMTYIYDDKDPKTGNPLPNAESRTVSVPKKAIDPGNTGKVRWGFTGSTGTRFEPNAVVFEQIPGIVNANTTATIKDETTQKTVASGDSVGAGHSMRLTYNLAYTGGSQNWKDIKAQLNLPSNIDYTDGSISYGDNALPETKLSKSDIGSGALILPIQELSKTNPTATITLNGDAKVGSTAQLTNKFVGANALTDARTPDFTVTPASKTSPLHMAWTGDSVSGKTSVAPKTDVPVTAQLSYGDQSSVDNSKTTLHPVLNGESLQPEPLKATDKPGQVTYSVPQAKLLSGQDNTLQLYAEDGDGRISDKLTYTITVKAGALDMSVPTGATFKQTTLTGAEQLIQPSDDFNVSVTDTRGANNKWVLYAKATPFVSLLRETLPGSLIYKQGDSKQDLTAGFVEIKSRTTTSDNDIVDVSKGWRADSGLLLDVQGNAIGGSSKQPARYGGTITWSFTNSVSTN</sequence>
<dbReference type="STRING" id="1423753.FD28_GL002217"/>
<dbReference type="AlphaFoldDB" id="A0A0R1UR98"/>
<evidence type="ECO:0000313" key="2">
    <source>
        <dbReference type="EMBL" id="KRL95729.1"/>
    </source>
</evidence>
<dbReference type="InterPro" id="IPR013320">
    <property type="entry name" value="ConA-like_dom_sf"/>
</dbReference>
<comment type="caution">
    <text evidence="2">The sequence shown here is derived from an EMBL/GenBank/DDBJ whole genome shotgun (WGS) entry which is preliminary data.</text>
</comment>
<evidence type="ECO:0008006" key="4">
    <source>
        <dbReference type="Google" id="ProtNLM"/>
    </source>
</evidence>
<dbReference type="SUPFAM" id="SSF49899">
    <property type="entry name" value="Concanavalin A-like lectins/glucanases"/>
    <property type="match status" value="1"/>
</dbReference>
<dbReference type="Proteomes" id="UP000051580">
    <property type="component" value="Unassembled WGS sequence"/>
</dbReference>
<evidence type="ECO:0000256" key="1">
    <source>
        <dbReference type="SAM" id="MobiDB-lite"/>
    </source>
</evidence>
<accession>A0A0R1UR98</accession>
<reference evidence="2 3" key="1">
    <citation type="journal article" date="2015" name="Genome Announc.">
        <title>Expanding the biotechnology potential of lactobacilli through comparative genomics of 213 strains and associated genera.</title>
        <authorList>
            <person name="Sun Z."/>
            <person name="Harris H.M."/>
            <person name="McCann A."/>
            <person name="Guo C."/>
            <person name="Argimon S."/>
            <person name="Zhang W."/>
            <person name="Yang X."/>
            <person name="Jeffery I.B."/>
            <person name="Cooney J.C."/>
            <person name="Kagawa T.F."/>
            <person name="Liu W."/>
            <person name="Song Y."/>
            <person name="Salvetti E."/>
            <person name="Wrobel A."/>
            <person name="Rasinkangas P."/>
            <person name="Parkhill J."/>
            <person name="Rea M.C."/>
            <person name="O'Sullivan O."/>
            <person name="Ritari J."/>
            <person name="Douillard F.P."/>
            <person name="Paul Ross R."/>
            <person name="Yang R."/>
            <person name="Briner A.E."/>
            <person name="Felis G.E."/>
            <person name="de Vos W.M."/>
            <person name="Barrangou R."/>
            <person name="Klaenhammer T.R."/>
            <person name="Caufield P.W."/>
            <person name="Cui Y."/>
            <person name="Zhang H."/>
            <person name="O'Toole P.W."/>
        </authorList>
    </citation>
    <scope>NUCLEOTIDE SEQUENCE [LARGE SCALE GENOMIC DNA]</scope>
    <source>
        <strain evidence="2 3">DSM 16381</strain>
    </source>
</reference>
<evidence type="ECO:0000313" key="3">
    <source>
        <dbReference type="Proteomes" id="UP000051580"/>
    </source>
</evidence>
<protein>
    <recommendedName>
        <fullName evidence="4">Extracellular protein</fullName>
    </recommendedName>
</protein>
<dbReference type="PATRIC" id="fig|1423753.3.peg.2326"/>
<keyword evidence="3" id="KW-1185">Reference proteome</keyword>
<dbReference type="Pfam" id="PF18483">
    <property type="entry name" value="Lectin_L-type_dom"/>
    <property type="match status" value="1"/>
</dbReference>
<proteinExistence type="predicted"/>
<feature type="region of interest" description="Disordered" evidence="1">
    <location>
        <begin position="123"/>
        <end position="154"/>
    </location>
</feature>
<name>A0A0R1UR98_9LACO</name>
<gene>
    <name evidence="2" type="ORF">FD28_GL002217</name>
</gene>
<feature type="region of interest" description="Disordered" evidence="1">
    <location>
        <begin position="265"/>
        <end position="287"/>
    </location>
</feature>
<dbReference type="EMBL" id="AZFS01000045">
    <property type="protein sequence ID" value="KRL95729.1"/>
    <property type="molecule type" value="Genomic_DNA"/>
</dbReference>
<organism evidence="2 3">
    <name type="scientific">Levilactobacillus hammesii DSM 16381</name>
    <dbReference type="NCBI Taxonomy" id="1423753"/>
    <lineage>
        <taxon>Bacteria</taxon>
        <taxon>Bacillati</taxon>
        <taxon>Bacillota</taxon>
        <taxon>Bacilli</taxon>
        <taxon>Lactobacillales</taxon>
        <taxon>Lactobacillaceae</taxon>
        <taxon>Levilactobacillus</taxon>
    </lineage>
</organism>
<dbReference type="Gene3D" id="2.60.120.200">
    <property type="match status" value="1"/>
</dbReference>